<accession>A0A511DEF8</accession>
<dbReference type="PANTHER" id="PTHR28152">
    <property type="entry name" value="HYDROXYACYL-THIOESTER DEHYDRATASE TYPE 2, MITOCHONDRIAL"/>
    <property type="match status" value="1"/>
</dbReference>
<feature type="domain" description="MaoC-like" evidence="3">
    <location>
        <begin position="72"/>
        <end position="160"/>
    </location>
</feature>
<dbReference type="Gene3D" id="3.10.129.10">
    <property type="entry name" value="Hotdog Thioesterase"/>
    <property type="match status" value="1"/>
</dbReference>
<keyword evidence="5" id="KW-1185">Reference proteome</keyword>
<name>A0A511DEF8_9PSEU</name>
<dbReference type="InterPro" id="IPR052741">
    <property type="entry name" value="Mitochondrial_HTD2"/>
</dbReference>
<protein>
    <recommendedName>
        <fullName evidence="3">MaoC-like domain-containing protein</fullName>
    </recommendedName>
</protein>
<dbReference type="SUPFAM" id="SSF54637">
    <property type="entry name" value="Thioesterase/thiol ester dehydrase-isomerase"/>
    <property type="match status" value="1"/>
</dbReference>
<dbReference type="InterPro" id="IPR002539">
    <property type="entry name" value="MaoC-like_dom"/>
</dbReference>
<evidence type="ECO:0000313" key="4">
    <source>
        <dbReference type="EMBL" id="GEL22917.1"/>
    </source>
</evidence>
<feature type="region of interest" description="Disordered" evidence="2">
    <location>
        <begin position="1"/>
        <end position="48"/>
    </location>
</feature>
<evidence type="ECO:0000313" key="5">
    <source>
        <dbReference type="Proteomes" id="UP000321685"/>
    </source>
</evidence>
<dbReference type="Proteomes" id="UP000321685">
    <property type="component" value="Unassembled WGS sequence"/>
</dbReference>
<dbReference type="InterPro" id="IPR029069">
    <property type="entry name" value="HotDog_dom_sf"/>
</dbReference>
<proteinExistence type="inferred from homology"/>
<comment type="similarity">
    <text evidence="1">Belongs to the enoyl-CoA hydratase/isomerase family.</text>
</comment>
<evidence type="ECO:0000259" key="3">
    <source>
        <dbReference type="Pfam" id="PF01575"/>
    </source>
</evidence>
<sequence>MLMNQSSRDHTLLGVRPSPGPGRGAVSSQSSRDKRPKRSLPGSTVRREGRAISGTAYPAVGDVAVGDPIGELVVTPTEITLFRFSALTWNPHRIHFDAPYAATEGYPGPLVHAHLHGSYLARLVVEWAGPRARLTRFRWQNRQYAIPGDELRITGTVTAVDGRLVDCELVETNQRGETCAPGWATVELPECDA</sequence>
<organism evidence="4 5">
    <name type="scientific">Pseudonocardia sulfidoxydans NBRC 16205</name>
    <dbReference type="NCBI Taxonomy" id="1223511"/>
    <lineage>
        <taxon>Bacteria</taxon>
        <taxon>Bacillati</taxon>
        <taxon>Actinomycetota</taxon>
        <taxon>Actinomycetes</taxon>
        <taxon>Pseudonocardiales</taxon>
        <taxon>Pseudonocardiaceae</taxon>
        <taxon>Pseudonocardia</taxon>
    </lineage>
</organism>
<dbReference type="EMBL" id="BJVJ01000013">
    <property type="protein sequence ID" value="GEL22917.1"/>
    <property type="molecule type" value="Genomic_DNA"/>
</dbReference>
<evidence type="ECO:0000256" key="2">
    <source>
        <dbReference type="SAM" id="MobiDB-lite"/>
    </source>
</evidence>
<reference evidence="4 5" key="1">
    <citation type="submission" date="2019-07" db="EMBL/GenBank/DDBJ databases">
        <title>Whole genome shotgun sequence of Pseudonocardia sulfidoxydans NBRC 16205.</title>
        <authorList>
            <person name="Hosoyama A."/>
            <person name="Uohara A."/>
            <person name="Ohji S."/>
            <person name="Ichikawa N."/>
        </authorList>
    </citation>
    <scope>NUCLEOTIDE SEQUENCE [LARGE SCALE GENOMIC DNA]</scope>
    <source>
        <strain evidence="4 5">NBRC 16205</strain>
    </source>
</reference>
<gene>
    <name evidence="4" type="ORF">PSU4_18710</name>
</gene>
<dbReference type="AlphaFoldDB" id="A0A511DEF8"/>
<dbReference type="Pfam" id="PF01575">
    <property type="entry name" value="MaoC_dehydratas"/>
    <property type="match status" value="1"/>
</dbReference>
<dbReference type="PANTHER" id="PTHR28152:SF1">
    <property type="entry name" value="HYDROXYACYL-THIOESTER DEHYDRATASE TYPE 2, MITOCHONDRIAL"/>
    <property type="match status" value="1"/>
</dbReference>
<evidence type="ECO:0000256" key="1">
    <source>
        <dbReference type="ARBA" id="ARBA00005254"/>
    </source>
</evidence>
<comment type="caution">
    <text evidence="4">The sequence shown here is derived from an EMBL/GenBank/DDBJ whole genome shotgun (WGS) entry which is preliminary data.</text>
</comment>
<dbReference type="GO" id="GO:0019171">
    <property type="term" value="F:(3R)-hydroxyacyl-[acyl-carrier-protein] dehydratase activity"/>
    <property type="evidence" value="ECO:0007669"/>
    <property type="project" value="TreeGrafter"/>
</dbReference>